<evidence type="ECO:0000313" key="1">
    <source>
        <dbReference type="EMBL" id="GAA4096301.1"/>
    </source>
</evidence>
<dbReference type="InterPro" id="IPR011004">
    <property type="entry name" value="Trimer_LpxA-like_sf"/>
</dbReference>
<dbReference type="Proteomes" id="UP001500392">
    <property type="component" value="Unassembled WGS sequence"/>
</dbReference>
<dbReference type="EMBL" id="BAABDM010000003">
    <property type="protein sequence ID" value="GAA4096301.1"/>
    <property type="molecule type" value="Genomic_DNA"/>
</dbReference>
<evidence type="ECO:0000313" key="2">
    <source>
        <dbReference type="Proteomes" id="UP001500392"/>
    </source>
</evidence>
<reference evidence="2" key="1">
    <citation type="journal article" date="2019" name="Int. J. Syst. Evol. Microbiol.">
        <title>The Global Catalogue of Microorganisms (GCM) 10K type strain sequencing project: providing services to taxonomists for standard genome sequencing and annotation.</title>
        <authorList>
            <consortium name="The Broad Institute Genomics Platform"/>
            <consortium name="The Broad Institute Genome Sequencing Center for Infectious Disease"/>
            <person name="Wu L."/>
            <person name="Ma J."/>
        </authorList>
    </citation>
    <scope>NUCLEOTIDE SEQUENCE [LARGE SCALE GENOMIC DNA]</scope>
    <source>
        <strain evidence="2">JCM 17304</strain>
    </source>
</reference>
<keyword evidence="2" id="KW-1185">Reference proteome</keyword>
<comment type="caution">
    <text evidence="1">The sequence shown here is derived from an EMBL/GenBank/DDBJ whole genome shotgun (WGS) entry which is preliminary data.</text>
</comment>
<dbReference type="SUPFAM" id="SSF51161">
    <property type="entry name" value="Trimeric LpxA-like enzymes"/>
    <property type="match status" value="1"/>
</dbReference>
<dbReference type="RefSeq" id="WP_344935540.1">
    <property type="nucleotide sequence ID" value="NZ_BAABDM010000003.1"/>
</dbReference>
<gene>
    <name evidence="1" type="ORF">GCM10022414_20880</name>
</gene>
<proteinExistence type="predicted"/>
<name>A0ABP7WVB4_9GAMM</name>
<accession>A0ABP7WVB4</accession>
<organism evidence="1 2">
    <name type="scientific">Zhongshania borealis</name>
    <dbReference type="NCBI Taxonomy" id="889488"/>
    <lineage>
        <taxon>Bacteria</taxon>
        <taxon>Pseudomonadati</taxon>
        <taxon>Pseudomonadota</taxon>
        <taxon>Gammaproteobacteria</taxon>
        <taxon>Cellvibrionales</taxon>
        <taxon>Spongiibacteraceae</taxon>
        <taxon>Zhongshania</taxon>
    </lineage>
</organism>
<dbReference type="Gene3D" id="2.160.10.10">
    <property type="entry name" value="Hexapeptide repeat proteins"/>
    <property type="match status" value="1"/>
</dbReference>
<sequence>MRFALEGTLLGNDVICDDFTVLEDNVIVGDSAALIAGGYITIANHVHVAARYGVTKSILEFCSYFSATGMMGAGVWRKCAL</sequence>
<protein>
    <submittedName>
        <fullName evidence="1">Uncharacterized protein</fullName>
    </submittedName>
</protein>